<dbReference type="Proteomes" id="UP000887013">
    <property type="component" value="Unassembled WGS sequence"/>
</dbReference>
<comment type="caution">
    <text evidence="1">The sequence shown here is derived from an EMBL/GenBank/DDBJ whole genome shotgun (WGS) entry which is preliminary data.</text>
</comment>
<proteinExistence type="predicted"/>
<evidence type="ECO:0000313" key="2">
    <source>
        <dbReference type="Proteomes" id="UP000887013"/>
    </source>
</evidence>
<dbReference type="EMBL" id="BMAW01127425">
    <property type="protein sequence ID" value="GFU21063.1"/>
    <property type="molecule type" value="Genomic_DNA"/>
</dbReference>
<sequence>MHIYCDVVPPRSNYIIIGHELPLICAVPCNLTNIPLPPEGFQQIQQSPGISCCLACFSGCLLKIRKFYCLLPVKPHEQDPSFVSQTCSVSQNRSQGSSHNNSEGSKLLLISFKCHETCFKAFSIHDNMTSLRFVTLDSLLRRYCDGTLPDFII</sequence>
<evidence type="ECO:0000313" key="1">
    <source>
        <dbReference type="EMBL" id="GFU21063.1"/>
    </source>
</evidence>
<gene>
    <name evidence="1" type="ORF">NPIL_692651</name>
</gene>
<organism evidence="1 2">
    <name type="scientific">Nephila pilipes</name>
    <name type="common">Giant wood spider</name>
    <name type="synonym">Nephila maculata</name>
    <dbReference type="NCBI Taxonomy" id="299642"/>
    <lineage>
        <taxon>Eukaryota</taxon>
        <taxon>Metazoa</taxon>
        <taxon>Ecdysozoa</taxon>
        <taxon>Arthropoda</taxon>
        <taxon>Chelicerata</taxon>
        <taxon>Arachnida</taxon>
        <taxon>Araneae</taxon>
        <taxon>Araneomorphae</taxon>
        <taxon>Entelegynae</taxon>
        <taxon>Araneoidea</taxon>
        <taxon>Nephilidae</taxon>
        <taxon>Nephila</taxon>
    </lineage>
</organism>
<protein>
    <submittedName>
        <fullName evidence="1">Uncharacterized protein</fullName>
    </submittedName>
</protein>
<keyword evidence="2" id="KW-1185">Reference proteome</keyword>
<name>A0A8X6UIK6_NEPPI</name>
<reference evidence="1" key="1">
    <citation type="submission" date="2020-08" db="EMBL/GenBank/DDBJ databases">
        <title>Multicomponent nature underlies the extraordinary mechanical properties of spider dragline silk.</title>
        <authorList>
            <person name="Kono N."/>
            <person name="Nakamura H."/>
            <person name="Mori M."/>
            <person name="Yoshida Y."/>
            <person name="Ohtoshi R."/>
            <person name="Malay A.D."/>
            <person name="Moran D.A.P."/>
            <person name="Tomita M."/>
            <person name="Numata K."/>
            <person name="Arakawa K."/>
        </authorList>
    </citation>
    <scope>NUCLEOTIDE SEQUENCE</scope>
</reference>
<accession>A0A8X6UIK6</accession>
<dbReference type="AlphaFoldDB" id="A0A8X6UIK6"/>